<dbReference type="Gene3D" id="1.10.10.10">
    <property type="entry name" value="Winged helix-like DNA-binding domain superfamily/Winged helix DNA-binding domain"/>
    <property type="match status" value="1"/>
</dbReference>
<dbReference type="InterPro" id="IPR000281">
    <property type="entry name" value="HTH_RpiR"/>
</dbReference>
<dbReference type="InterPro" id="IPR046348">
    <property type="entry name" value="SIS_dom_sf"/>
</dbReference>
<dbReference type="InterPro" id="IPR036388">
    <property type="entry name" value="WH-like_DNA-bd_sf"/>
</dbReference>
<dbReference type="EMBL" id="JACVXA010000049">
    <property type="protein sequence ID" value="MBE3639515.1"/>
    <property type="molecule type" value="Genomic_DNA"/>
</dbReference>
<feature type="domain" description="HTH rpiR-type" evidence="4">
    <location>
        <begin position="7"/>
        <end position="83"/>
    </location>
</feature>
<keyword evidence="1" id="KW-0805">Transcription regulation</keyword>
<name>A0A8J6ZAS3_9RHOB</name>
<dbReference type="AlphaFoldDB" id="A0A8J6ZAS3"/>
<evidence type="ECO:0000259" key="5">
    <source>
        <dbReference type="PROSITE" id="PS51464"/>
    </source>
</evidence>
<dbReference type="GO" id="GO:0003677">
    <property type="term" value="F:DNA binding"/>
    <property type="evidence" value="ECO:0007669"/>
    <property type="project" value="UniProtKB-KW"/>
</dbReference>
<dbReference type="PANTHER" id="PTHR30514">
    <property type="entry name" value="GLUCOKINASE"/>
    <property type="match status" value="1"/>
</dbReference>
<accession>A0A8J6ZAS3</accession>
<reference evidence="6" key="1">
    <citation type="submission" date="2020-09" db="EMBL/GenBank/DDBJ databases">
        <title>A novel bacterium of genus Mangrovicoccus, isolated from South China Sea.</title>
        <authorList>
            <person name="Huang H."/>
            <person name="Mo K."/>
            <person name="Hu Y."/>
        </authorList>
    </citation>
    <scope>NUCLEOTIDE SEQUENCE</scope>
    <source>
        <strain evidence="6">HB182678</strain>
    </source>
</reference>
<dbReference type="RefSeq" id="WP_193184262.1">
    <property type="nucleotide sequence ID" value="NZ_JACVXA010000049.1"/>
</dbReference>
<dbReference type="InterPro" id="IPR009057">
    <property type="entry name" value="Homeodomain-like_sf"/>
</dbReference>
<evidence type="ECO:0000313" key="6">
    <source>
        <dbReference type="EMBL" id="MBE3639515.1"/>
    </source>
</evidence>
<dbReference type="Gene3D" id="3.40.50.10490">
    <property type="entry name" value="Glucose-6-phosphate isomerase like protein, domain 1"/>
    <property type="match status" value="1"/>
</dbReference>
<dbReference type="CDD" id="cd05013">
    <property type="entry name" value="SIS_RpiR"/>
    <property type="match status" value="1"/>
</dbReference>
<evidence type="ECO:0000259" key="4">
    <source>
        <dbReference type="PROSITE" id="PS51071"/>
    </source>
</evidence>
<comment type="caution">
    <text evidence="6">The sequence shown here is derived from an EMBL/GenBank/DDBJ whole genome shotgun (WGS) entry which is preliminary data.</text>
</comment>
<dbReference type="SUPFAM" id="SSF46689">
    <property type="entry name" value="Homeodomain-like"/>
    <property type="match status" value="1"/>
</dbReference>
<keyword evidence="3" id="KW-0804">Transcription</keyword>
<evidence type="ECO:0000256" key="3">
    <source>
        <dbReference type="ARBA" id="ARBA00023163"/>
    </source>
</evidence>
<dbReference type="GO" id="GO:0097367">
    <property type="term" value="F:carbohydrate derivative binding"/>
    <property type="evidence" value="ECO:0007669"/>
    <property type="project" value="InterPro"/>
</dbReference>
<dbReference type="GO" id="GO:1901135">
    <property type="term" value="P:carbohydrate derivative metabolic process"/>
    <property type="evidence" value="ECO:0007669"/>
    <property type="project" value="InterPro"/>
</dbReference>
<evidence type="ECO:0000256" key="2">
    <source>
        <dbReference type="ARBA" id="ARBA00023125"/>
    </source>
</evidence>
<sequence>MDPTQKTRLLAALQDRMDSLSPQQRKAARHVIAHPLDVGMDPIRDTAQKAGVSTYTLVSLAKLMGFGGYRAFREPFRQALLPGAAAATAPAWLTQDAAGDDGGAVFAAAAANAMGIVARSLEGQDPATLDAMARRLMQADRVFLTAARASYAMAYYVHYVGRMALPALELIPRHHNSAIDDLNDARPGDVLLAIAVTPHSRETVEACLFAQNKGMDVLLVSDTAEVAPGLRPAHVLVASVQSTHRFGCFAGMMAVLETLLALLMHRGGSRAQERIESYDRLRNDSAAYWPQAKKQ</sequence>
<dbReference type="InterPro" id="IPR001347">
    <property type="entry name" value="SIS_dom"/>
</dbReference>
<dbReference type="PROSITE" id="PS51464">
    <property type="entry name" value="SIS"/>
    <property type="match status" value="1"/>
</dbReference>
<dbReference type="GO" id="GO:0003700">
    <property type="term" value="F:DNA-binding transcription factor activity"/>
    <property type="evidence" value="ECO:0007669"/>
    <property type="project" value="InterPro"/>
</dbReference>
<dbReference type="PROSITE" id="PS51071">
    <property type="entry name" value="HTH_RPIR"/>
    <property type="match status" value="1"/>
</dbReference>
<evidence type="ECO:0000256" key="1">
    <source>
        <dbReference type="ARBA" id="ARBA00023015"/>
    </source>
</evidence>
<dbReference type="InterPro" id="IPR035472">
    <property type="entry name" value="RpiR-like_SIS"/>
</dbReference>
<keyword evidence="7" id="KW-1185">Reference proteome</keyword>
<dbReference type="Proteomes" id="UP000609121">
    <property type="component" value="Unassembled WGS sequence"/>
</dbReference>
<feature type="domain" description="SIS" evidence="5">
    <location>
        <begin position="132"/>
        <end position="269"/>
    </location>
</feature>
<dbReference type="InterPro" id="IPR047640">
    <property type="entry name" value="RpiR-like"/>
</dbReference>
<gene>
    <name evidence="6" type="ORF">ICN82_15035</name>
</gene>
<organism evidence="6 7">
    <name type="scientific">Mangrovicoccus algicola</name>
    <dbReference type="NCBI Taxonomy" id="2771008"/>
    <lineage>
        <taxon>Bacteria</taxon>
        <taxon>Pseudomonadati</taxon>
        <taxon>Pseudomonadota</taxon>
        <taxon>Alphaproteobacteria</taxon>
        <taxon>Rhodobacterales</taxon>
        <taxon>Paracoccaceae</taxon>
        <taxon>Mangrovicoccus</taxon>
    </lineage>
</organism>
<dbReference type="Pfam" id="PF01380">
    <property type="entry name" value="SIS"/>
    <property type="match status" value="1"/>
</dbReference>
<dbReference type="SUPFAM" id="SSF53697">
    <property type="entry name" value="SIS domain"/>
    <property type="match status" value="1"/>
</dbReference>
<keyword evidence="2" id="KW-0238">DNA-binding</keyword>
<proteinExistence type="predicted"/>
<protein>
    <submittedName>
        <fullName evidence="6">MurR/RpiR family transcriptional regulator</fullName>
    </submittedName>
</protein>
<evidence type="ECO:0000313" key="7">
    <source>
        <dbReference type="Proteomes" id="UP000609121"/>
    </source>
</evidence>
<dbReference type="Pfam" id="PF01418">
    <property type="entry name" value="HTH_6"/>
    <property type="match status" value="1"/>
</dbReference>
<dbReference type="PANTHER" id="PTHR30514:SF18">
    <property type="entry name" value="RPIR-FAMILY TRANSCRIPTIONAL REGULATOR"/>
    <property type="match status" value="1"/>
</dbReference>